<protein>
    <recommendedName>
        <fullName evidence="4">Type II secretion system protein M</fullName>
    </recommendedName>
</protein>
<dbReference type="Proteomes" id="UP000178417">
    <property type="component" value="Unassembled WGS sequence"/>
</dbReference>
<dbReference type="GO" id="GO:0043107">
    <property type="term" value="P:type IV pilus-dependent motility"/>
    <property type="evidence" value="ECO:0007669"/>
    <property type="project" value="InterPro"/>
</dbReference>
<dbReference type="InterPro" id="IPR014717">
    <property type="entry name" value="Transl_elong_EF1B/ribsomal_bS6"/>
</dbReference>
<evidence type="ECO:0000256" key="1">
    <source>
        <dbReference type="SAM" id="Phobius"/>
    </source>
</evidence>
<evidence type="ECO:0000313" key="2">
    <source>
        <dbReference type="EMBL" id="OGC22246.1"/>
    </source>
</evidence>
<name>A0A1F4SP71_UNCSA</name>
<dbReference type="Pfam" id="PF04350">
    <property type="entry name" value="PilO"/>
    <property type="match status" value="1"/>
</dbReference>
<reference evidence="2 3" key="1">
    <citation type="journal article" date="2016" name="Nat. Commun.">
        <title>Thousands of microbial genomes shed light on interconnected biogeochemical processes in an aquifer system.</title>
        <authorList>
            <person name="Anantharaman K."/>
            <person name="Brown C.T."/>
            <person name="Hug L.A."/>
            <person name="Sharon I."/>
            <person name="Castelle C.J."/>
            <person name="Probst A.J."/>
            <person name="Thomas B.C."/>
            <person name="Singh A."/>
            <person name="Wilkins M.J."/>
            <person name="Karaoz U."/>
            <person name="Brodie E.L."/>
            <person name="Williams K.H."/>
            <person name="Hubbard S.S."/>
            <person name="Banfield J.F."/>
        </authorList>
    </citation>
    <scope>NUCLEOTIDE SEQUENCE [LARGE SCALE GENOMIC DNA]</scope>
</reference>
<dbReference type="InterPro" id="IPR007445">
    <property type="entry name" value="PilO"/>
</dbReference>
<evidence type="ECO:0000313" key="3">
    <source>
        <dbReference type="Proteomes" id="UP000178417"/>
    </source>
</evidence>
<dbReference type="Gene3D" id="3.30.70.60">
    <property type="match status" value="1"/>
</dbReference>
<keyword evidence="1" id="KW-0472">Membrane</keyword>
<evidence type="ECO:0008006" key="4">
    <source>
        <dbReference type="Google" id="ProtNLM"/>
    </source>
</evidence>
<dbReference type="AlphaFoldDB" id="A0A1F4SP71"/>
<gene>
    <name evidence="2" type="ORF">A2310_01460</name>
</gene>
<dbReference type="EMBL" id="MEUB01000030">
    <property type="protein sequence ID" value="OGC22246.1"/>
    <property type="molecule type" value="Genomic_DNA"/>
</dbReference>
<feature type="transmembrane region" description="Helical" evidence="1">
    <location>
        <begin position="9"/>
        <end position="29"/>
    </location>
</feature>
<sequence length="168" mass="19595">MKLSDREKWLFFLMVLAGLLYVFFQFLYLPKMGEIFSSKQKLVLDQQQLTAYEEKAKVLEKLEMAPLNLLRATKTKEEQTIEALRYISYSLSKLKLDLVSIKPRTQEIPVDFAKAIFFDINFTGQYKDIYGFMKELGDLPILILVDSMNMVQGEPLQVEVLLVLSVYY</sequence>
<proteinExistence type="predicted"/>
<dbReference type="STRING" id="1802579.A2310_01460"/>
<comment type="caution">
    <text evidence="2">The sequence shown here is derived from an EMBL/GenBank/DDBJ whole genome shotgun (WGS) entry which is preliminary data.</text>
</comment>
<organism evidence="2 3">
    <name type="scientific">candidate division WOR-1 bacterium RIFOXYB2_FULL_37_13</name>
    <dbReference type="NCBI Taxonomy" id="1802579"/>
    <lineage>
        <taxon>Bacteria</taxon>
        <taxon>Bacillati</taxon>
        <taxon>Saganbacteria</taxon>
    </lineage>
</organism>
<keyword evidence="1" id="KW-0812">Transmembrane</keyword>
<keyword evidence="1" id="KW-1133">Transmembrane helix</keyword>
<dbReference type="GO" id="GO:0043683">
    <property type="term" value="P:type IV pilus assembly"/>
    <property type="evidence" value="ECO:0007669"/>
    <property type="project" value="InterPro"/>
</dbReference>
<accession>A0A1F4SP71</accession>